<keyword evidence="2" id="KW-1185">Reference proteome</keyword>
<evidence type="ECO:0000313" key="1">
    <source>
        <dbReference type="EMBL" id="PPQ36027.1"/>
    </source>
</evidence>
<dbReference type="AlphaFoldDB" id="A0A2S6NL89"/>
<evidence type="ECO:0000313" key="2">
    <source>
        <dbReference type="Proteomes" id="UP000239724"/>
    </source>
</evidence>
<proteinExistence type="predicted"/>
<accession>A0A2S6NL89</accession>
<dbReference type="RefSeq" id="WP_104517920.1">
    <property type="nucleotide sequence ID" value="NZ_NHRY01000063.1"/>
</dbReference>
<comment type="caution">
    <text evidence="1">The sequence shown here is derived from an EMBL/GenBank/DDBJ whole genome shotgun (WGS) entry which is preliminary data.</text>
</comment>
<gene>
    <name evidence="1" type="ORF">CCS01_05890</name>
</gene>
<sequence>MPQALTEFLMPVPARLETPGRRLGEVATLGQSRSPLDLSAAWDEHAVDAARRAVPVFRRAA</sequence>
<reference evidence="1 2" key="1">
    <citation type="journal article" date="2018" name="Arch. Microbiol.">
        <title>New insights into the metabolic potential of the phototrophic purple bacterium Rhodopila globiformis DSM 161(T) from its draft genome sequence and evidence for a vanadium-dependent nitrogenase.</title>
        <authorList>
            <person name="Imhoff J.F."/>
            <person name="Rahn T."/>
            <person name="Kunzel S."/>
            <person name="Neulinger S.C."/>
        </authorList>
    </citation>
    <scope>NUCLEOTIDE SEQUENCE [LARGE SCALE GENOMIC DNA]</scope>
    <source>
        <strain evidence="1 2">DSM 161</strain>
    </source>
</reference>
<dbReference type="EMBL" id="NHRY01000063">
    <property type="protein sequence ID" value="PPQ36027.1"/>
    <property type="molecule type" value="Genomic_DNA"/>
</dbReference>
<protein>
    <submittedName>
        <fullName evidence="1">Uncharacterized protein</fullName>
    </submittedName>
</protein>
<name>A0A2S6NL89_RHOGL</name>
<organism evidence="1 2">
    <name type="scientific">Rhodopila globiformis</name>
    <name type="common">Rhodopseudomonas globiformis</name>
    <dbReference type="NCBI Taxonomy" id="1071"/>
    <lineage>
        <taxon>Bacteria</taxon>
        <taxon>Pseudomonadati</taxon>
        <taxon>Pseudomonadota</taxon>
        <taxon>Alphaproteobacteria</taxon>
        <taxon>Acetobacterales</taxon>
        <taxon>Acetobacteraceae</taxon>
        <taxon>Rhodopila</taxon>
    </lineage>
</organism>
<dbReference type="Proteomes" id="UP000239724">
    <property type="component" value="Unassembled WGS sequence"/>
</dbReference>